<dbReference type="OrthoDB" id="1403562at2"/>
<dbReference type="RefSeq" id="WP_112749757.1">
    <property type="nucleotide sequence ID" value="NZ_QMFY01000022.1"/>
</dbReference>
<dbReference type="AlphaFoldDB" id="A0A364XUT1"/>
<keyword evidence="3" id="KW-1185">Reference proteome</keyword>
<dbReference type="InterPro" id="IPR007890">
    <property type="entry name" value="CHASE2"/>
</dbReference>
<dbReference type="EMBL" id="QMFY01000022">
    <property type="protein sequence ID" value="RAV98074.1"/>
    <property type="molecule type" value="Genomic_DNA"/>
</dbReference>
<evidence type="ECO:0000313" key="2">
    <source>
        <dbReference type="EMBL" id="RAV98074.1"/>
    </source>
</evidence>
<evidence type="ECO:0000313" key="3">
    <source>
        <dbReference type="Proteomes" id="UP000251889"/>
    </source>
</evidence>
<comment type="caution">
    <text evidence="2">The sequence shown here is derived from an EMBL/GenBank/DDBJ whole genome shotgun (WGS) entry which is preliminary data.</text>
</comment>
<dbReference type="Pfam" id="PF05226">
    <property type="entry name" value="CHASE2"/>
    <property type="match status" value="1"/>
</dbReference>
<feature type="domain" description="CHASE2" evidence="1">
    <location>
        <begin position="33"/>
        <end position="236"/>
    </location>
</feature>
<sequence length="237" mass="27607">MTKYLILFSGLIFSLGCKQKESIITIVDIGHLDRIGIAKELNIINKYSPRVIGLDFLLTTDSLDKDILLSEELSKTKNMVQACKLHDSNLMQTTRWDSLETYHQKFRYGKHGFSNITATKDCVLVRELPMRQYYRDDTEFAFSYLIASEYDSRKVKQQYKNGDNDFYFSKNSIERQFKIISVSDLMAENFDKMDLTDKIVLMGHVSDREDSFYIDDERTKRISGVEIHACIIEEVLD</sequence>
<dbReference type="PROSITE" id="PS51257">
    <property type="entry name" value="PROKAR_LIPOPROTEIN"/>
    <property type="match status" value="1"/>
</dbReference>
<reference evidence="2 3" key="1">
    <citation type="submission" date="2018-06" db="EMBL/GenBank/DDBJ databases">
        <title>Chryseolinea flavus sp. nov., a member of the phylum Bacteroidetes isolated from soil.</title>
        <authorList>
            <person name="Li Y."/>
            <person name="Wang J."/>
        </authorList>
    </citation>
    <scope>NUCLEOTIDE SEQUENCE [LARGE SCALE GENOMIC DNA]</scope>
    <source>
        <strain evidence="2 3">SDU1-6</strain>
    </source>
</reference>
<accession>A0A364XUT1</accession>
<protein>
    <recommendedName>
        <fullName evidence="1">CHASE2 domain-containing protein</fullName>
    </recommendedName>
</protein>
<dbReference type="Proteomes" id="UP000251889">
    <property type="component" value="Unassembled WGS sequence"/>
</dbReference>
<name>A0A364XUT1_9BACT</name>
<proteinExistence type="predicted"/>
<gene>
    <name evidence="2" type="ORF">DQQ10_25410</name>
</gene>
<evidence type="ECO:0000259" key="1">
    <source>
        <dbReference type="Pfam" id="PF05226"/>
    </source>
</evidence>
<organism evidence="2 3">
    <name type="scientific">Pseudochryseolinea flava</name>
    <dbReference type="NCBI Taxonomy" id="2059302"/>
    <lineage>
        <taxon>Bacteria</taxon>
        <taxon>Pseudomonadati</taxon>
        <taxon>Bacteroidota</taxon>
        <taxon>Cytophagia</taxon>
        <taxon>Cytophagales</taxon>
        <taxon>Fulvivirgaceae</taxon>
        <taxon>Pseudochryseolinea</taxon>
    </lineage>
</organism>